<dbReference type="AlphaFoldDB" id="A0AA41TZR2"/>
<comment type="caution">
    <text evidence="1">The sequence shown here is derived from an EMBL/GenBank/DDBJ whole genome shotgun (WGS) entry which is preliminary data.</text>
</comment>
<protein>
    <recommendedName>
        <fullName evidence="3">Tetratricopeptide repeat protein</fullName>
    </recommendedName>
</protein>
<dbReference type="EMBL" id="JAKFHA010000004">
    <property type="protein sequence ID" value="MCF2527776.1"/>
    <property type="molecule type" value="Genomic_DNA"/>
</dbReference>
<dbReference type="SUPFAM" id="SSF48452">
    <property type="entry name" value="TPR-like"/>
    <property type="match status" value="1"/>
</dbReference>
<evidence type="ECO:0008006" key="3">
    <source>
        <dbReference type="Google" id="ProtNLM"/>
    </source>
</evidence>
<dbReference type="Proteomes" id="UP001165378">
    <property type="component" value="Unassembled WGS sequence"/>
</dbReference>
<organism evidence="1 2">
    <name type="scientific">Yinghuangia soli</name>
    <dbReference type="NCBI Taxonomy" id="2908204"/>
    <lineage>
        <taxon>Bacteria</taxon>
        <taxon>Bacillati</taxon>
        <taxon>Actinomycetota</taxon>
        <taxon>Actinomycetes</taxon>
        <taxon>Kitasatosporales</taxon>
        <taxon>Streptomycetaceae</taxon>
        <taxon>Yinghuangia</taxon>
    </lineage>
</organism>
<keyword evidence="2" id="KW-1185">Reference proteome</keyword>
<reference evidence="1" key="1">
    <citation type="submission" date="2022-01" db="EMBL/GenBank/DDBJ databases">
        <title>Genome-Based Taxonomic Classification of the Phylum Actinobacteria.</title>
        <authorList>
            <person name="Gao Y."/>
        </authorList>
    </citation>
    <scope>NUCLEOTIDE SEQUENCE</scope>
    <source>
        <strain evidence="1">KLBMP 8922</strain>
    </source>
</reference>
<sequence>MKIDDLQRRFDTYSGTLPGVVDALLDHGCLDLVMAAAEEREDWFCAVGAARELGAGSAFERAWAVIEPFAVTGWQPAVRAGADVLLRWGRVAEALELANPEQRAHVADDAWGDYLGVLVRAGRADEAICVVTSRVHDERTLRVLAELPDGTANADRVLDEAIRLLGADSGIARRGSVNTGILYARLLARRGRTETLRELADADAYGILPFYLTALEAQGRDDEAEAYLRARMSTAQRPWVYESQLMELLMRRHRFAEAIDAVDHTFESRSDHNLLQSALLLLAEHERHDEALALTENRSAEFKADNEECWLRSSRWWLMGETGRADAALAELEGLPPERVADREGTLAWLLARAGRTEEAIALLRRLPGITAVCDLALALIDQGRCAEALAALPATDARQDERPPQHG</sequence>
<name>A0AA41TZR2_9ACTN</name>
<proteinExistence type="predicted"/>
<gene>
    <name evidence="1" type="ORF">LZ495_11180</name>
</gene>
<accession>A0AA41TZR2</accession>
<evidence type="ECO:0000313" key="1">
    <source>
        <dbReference type="EMBL" id="MCF2527776.1"/>
    </source>
</evidence>
<dbReference type="InterPro" id="IPR011990">
    <property type="entry name" value="TPR-like_helical_dom_sf"/>
</dbReference>
<dbReference type="Gene3D" id="1.25.40.10">
    <property type="entry name" value="Tetratricopeptide repeat domain"/>
    <property type="match status" value="1"/>
</dbReference>
<evidence type="ECO:0000313" key="2">
    <source>
        <dbReference type="Proteomes" id="UP001165378"/>
    </source>
</evidence>
<dbReference type="RefSeq" id="WP_235051925.1">
    <property type="nucleotide sequence ID" value="NZ_JAKFHA010000004.1"/>
</dbReference>